<dbReference type="OrthoDB" id="7056038at2"/>
<reference evidence="1 2" key="1">
    <citation type="submission" date="2016-10" db="EMBL/GenBank/DDBJ databases">
        <title>Comparative genome analysis of multiple Pseudomonas spp. focuses on biocontrol and plant growth promoting traits.</title>
        <authorList>
            <person name="Tao X.-Y."/>
            <person name="Taylor C.G."/>
        </authorList>
    </citation>
    <scope>NUCLEOTIDE SEQUENCE [LARGE SCALE GENOMIC DNA]</scope>
    <source>
        <strain evidence="1 2">48H11</strain>
    </source>
</reference>
<dbReference type="AlphaFoldDB" id="A0A423GWH8"/>
<dbReference type="EMBL" id="MOBJ01000034">
    <property type="protein sequence ID" value="RON02000.1"/>
    <property type="molecule type" value="Genomic_DNA"/>
</dbReference>
<proteinExistence type="predicted"/>
<organism evidence="1 2">
    <name type="scientific">Pseudomonas brassicacearum</name>
    <dbReference type="NCBI Taxonomy" id="930166"/>
    <lineage>
        <taxon>Bacteria</taxon>
        <taxon>Pseudomonadati</taxon>
        <taxon>Pseudomonadota</taxon>
        <taxon>Gammaproteobacteria</taxon>
        <taxon>Pseudomonadales</taxon>
        <taxon>Pseudomonadaceae</taxon>
        <taxon>Pseudomonas</taxon>
    </lineage>
</organism>
<evidence type="ECO:0000313" key="1">
    <source>
        <dbReference type="EMBL" id="RON02000.1"/>
    </source>
</evidence>
<gene>
    <name evidence="1" type="ORF">BK659_26185</name>
</gene>
<evidence type="ECO:0008006" key="3">
    <source>
        <dbReference type="Google" id="ProtNLM"/>
    </source>
</evidence>
<name>A0A423GWH8_9PSED</name>
<accession>A0A423GWH8</accession>
<dbReference type="RefSeq" id="WP_123428782.1">
    <property type="nucleotide sequence ID" value="NZ_MOBJ01000034.1"/>
</dbReference>
<comment type="caution">
    <text evidence="1">The sequence shown here is derived from an EMBL/GenBank/DDBJ whole genome shotgun (WGS) entry which is preliminary data.</text>
</comment>
<sequence>MVRHDDPAGTQLFAEFGLTGGLLEQTRHFLRESDSPNWPELAADRDKLLEPGAGATTRSRFNPQGEALEQTDAQGHRQLFRQTVAGQLREVHLQLKNEPVPNTLVSEIQYNAQGQTERETAGNGVLTTLEYAAEDGRLTRLQAKRGTDTLQNLRYEYDPHP</sequence>
<protein>
    <recommendedName>
        <fullName evidence="3">YD repeat-containing protein</fullName>
    </recommendedName>
</protein>
<dbReference type="Proteomes" id="UP000286071">
    <property type="component" value="Unassembled WGS sequence"/>
</dbReference>
<dbReference type="Gene3D" id="2.180.10.10">
    <property type="entry name" value="RHS repeat-associated core"/>
    <property type="match status" value="1"/>
</dbReference>
<evidence type="ECO:0000313" key="2">
    <source>
        <dbReference type="Proteomes" id="UP000286071"/>
    </source>
</evidence>